<organism evidence="1 2">
    <name type="scientific">Sporofaciens musculi</name>
    <dbReference type="NCBI Taxonomy" id="2681861"/>
    <lineage>
        <taxon>Bacteria</taxon>
        <taxon>Bacillati</taxon>
        <taxon>Bacillota</taxon>
        <taxon>Clostridia</taxon>
        <taxon>Lachnospirales</taxon>
        <taxon>Lachnospiraceae</taxon>
        <taxon>Sporofaciens</taxon>
    </lineage>
</organism>
<proteinExistence type="predicted"/>
<dbReference type="AlphaFoldDB" id="A0A7X3MGZ6"/>
<dbReference type="PANTHER" id="PTHR35332">
    <property type="entry name" value="REGULATION OF ENOLASE PROTEIN 1"/>
    <property type="match status" value="1"/>
</dbReference>
<dbReference type="Proteomes" id="UP000460412">
    <property type="component" value="Unassembled WGS sequence"/>
</dbReference>
<name>A0A7X3MGZ6_9FIRM</name>
<accession>A0A7X3MGZ6</accession>
<dbReference type="PANTHER" id="PTHR35332:SF2">
    <property type="entry name" value="REGULATION OF ENOLASE PROTEIN 1"/>
    <property type="match status" value="1"/>
</dbReference>
<dbReference type="InterPro" id="IPR015987">
    <property type="entry name" value="UCP022704"/>
</dbReference>
<dbReference type="EMBL" id="WUQX01000001">
    <property type="protein sequence ID" value="MXP76177.1"/>
    <property type="molecule type" value="Genomic_DNA"/>
</dbReference>
<evidence type="ECO:0000313" key="1">
    <source>
        <dbReference type="EMBL" id="MXP76177.1"/>
    </source>
</evidence>
<dbReference type="Gene3D" id="2.60.120.200">
    <property type="match status" value="1"/>
</dbReference>
<gene>
    <name evidence="1" type="ORF">GN277_12470</name>
</gene>
<dbReference type="InterPro" id="IPR009784">
    <property type="entry name" value="DUF1349"/>
</dbReference>
<reference evidence="1 2" key="1">
    <citation type="submission" date="2019-12" db="EMBL/GenBank/DDBJ databases">
        <title>Sporaefaciens musculi gen. nov., sp. nov., a novel bacterium isolated from the caecum of an obese mouse.</title>
        <authorList>
            <person name="Rasmussen T.S."/>
            <person name="Streidl T."/>
            <person name="Hitch T.C.A."/>
            <person name="Wortmann E."/>
            <person name="Deptula P."/>
            <person name="Hansen M."/>
            <person name="Nielsen D.S."/>
            <person name="Clavel T."/>
            <person name="Vogensen F.K."/>
        </authorList>
    </citation>
    <scope>NUCLEOTIDE SEQUENCE [LARGE SCALE GENOMIC DNA]</scope>
    <source>
        <strain evidence="1 2">WCA-9-b2</strain>
    </source>
</reference>
<evidence type="ECO:0000313" key="2">
    <source>
        <dbReference type="Proteomes" id="UP000460412"/>
    </source>
</evidence>
<keyword evidence="2" id="KW-1185">Reference proteome</keyword>
<dbReference type="SUPFAM" id="SSF49899">
    <property type="entry name" value="Concanavalin A-like lectins/glucanases"/>
    <property type="match status" value="1"/>
</dbReference>
<comment type="caution">
    <text evidence="1">The sequence shown here is derived from an EMBL/GenBank/DDBJ whole genome shotgun (WGS) entry which is preliminary data.</text>
</comment>
<dbReference type="RefSeq" id="WP_159751340.1">
    <property type="nucleotide sequence ID" value="NZ_WUQX01000001.1"/>
</dbReference>
<dbReference type="Pfam" id="PF07081">
    <property type="entry name" value="DUF1349"/>
    <property type="match status" value="1"/>
</dbReference>
<protein>
    <submittedName>
        <fullName evidence="1">DUF1349 domain-containing protein</fullName>
    </submittedName>
</protein>
<dbReference type="InterPro" id="IPR013320">
    <property type="entry name" value="ConA-like_dom_sf"/>
</dbReference>
<sequence>MKFEKKNLFWIREADQSDVTDDRITIYTQPKTDLWQRTYYGFQNDSAPVLQMKTSEKYFSFIVKTEFDSKSRFDQCGIVVYLDSENWMKASIEYENEQYQRLGSVVTNHGYSDWATTDIDASVKSMWYRLSRRESDYCIECSTDGITFQQMRICHLWEGDGDISFGVYACSPEEGSFQAEFTNMQITECMWEAHK</sequence>
<dbReference type="PIRSF" id="PIRSF022704">
    <property type="entry name" value="UCP022704"/>
    <property type="match status" value="1"/>
</dbReference>